<feature type="binding site" evidence="5">
    <location>
        <position position="151"/>
    </location>
    <ligand>
        <name>Fe cation</name>
        <dbReference type="ChEBI" id="CHEBI:24875"/>
    </ligand>
</feature>
<keyword evidence="7" id="KW-0223">Dioxygenase</keyword>
<evidence type="ECO:0000256" key="2">
    <source>
        <dbReference type="ARBA" id="ARBA00022723"/>
    </source>
</evidence>
<gene>
    <name evidence="7" type="ORF">B7O87_07945</name>
</gene>
<dbReference type="InterPro" id="IPR037523">
    <property type="entry name" value="VOC_core"/>
</dbReference>
<dbReference type="GO" id="GO:0046872">
    <property type="term" value="F:metal ion binding"/>
    <property type="evidence" value="ECO:0007669"/>
    <property type="project" value="UniProtKB-KW"/>
</dbReference>
<dbReference type="CDD" id="cd07250">
    <property type="entry name" value="HPPD_C_like"/>
    <property type="match status" value="1"/>
</dbReference>
<dbReference type="GO" id="GO:0006572">
    <property type="term" value="P:L-tyrosine catabolic process"/>
    <property type="evidence" value="ECO:0007669"/>
    <property type="project" value="TreeGrafter"/>
</dbReference>
<sequence length="347" mass="39013">MLQIDHVHFYVENAHRWRDWFVNNLGFETVLHQGISSDLINHKKLPDTDTQVVKSGSVCFLISSPLLETSPVADFLCHHPPGVADVAFRVENIETFTARVINYGAIVLQPIQKTQSGKYCQIKGWGNLSHSLVELPRGPIIEKDNFLDIDHVVLNVESGDLIKAAQWYENILEFKPQQSFNIHTGTSGLNSQVMISGNGKVKFPINQPTSNNSQIQEFLHFNRGSGVQHIALSTTNIVQAIARFRAAGVTFLSIPQSYYSQLHQRFQSVLSPSEFQAIAQQEILVDSQGSTNGLLLQIFTQPIFKEPTFFLEFIERRSHPSGFGEGNFRALFTAMENEQIKRGFVTS</sequence>
<keyword evidence="7" id="KW-0670">Pyruvate</keyword>
<dbReference type="AlphaFoldDB" id="A0A1X4G6V4"/>
<feature type="binding site" evidence="5">
    <location>
        <position position="229"/>
    </location>
    <ligand>
        <name>Fe cation</name>
        <dbReference type="ChEBI" id="CHEBI:24875"/>
    </ligand>
</feature>
<evidence type="ECO:0000256" key="3">
    <source>
        <dbReference type="ARBA" id="ARBA00022737"/>
    </source>
</evidence>
<keyword evidence="7" id="KW-0560">Oxidoreductase</keyword>
<feature type="binding site" evidence="5">
    <location>
        <position position="312"/>
    </location>
    <ligand>
        <name>Fe cation</name>
        <dbReference type="ChEBI" id="CHEBI:24875"/>
    </ligand>
</feature>
<proteinExistence type="inferred from homology"/>
<dbReference type="Pfam" id="PF13669">
    <property type="entry name" value="Glyoxalase_4"/>
    <property type="match status" value="1"/>
</dbReference>
<evidence type="ECO:0000313" key="8">
    <source>
        <dbReference type="Proteomes" id="UP000192997"/>
    </source>
</evidence>
<dbReference type="CDD" id="cd08342">
    <property type="entry name" value="HPPD_N_like"/>
    <property type="match status" value="1"/>
</dbReference>
<evidence type="ECO:0000259" key="6">
    <source>
        <dbReference type="PROSITE" id="PS51819"/>
    </source>
</evidence>
<feature type="domain" description="VOC" evidence="6">
    <location>
        <begin position="3"/>
        <end position="135"/>
    </location>
</feature>
<feature type="domain" description="VOC" evidence="6">
    <location>
        <begin position="148"/>
        <end position="301"/>
    </location>
</feature>
<evidence type="ECO:0000256" key="1">
    <source>
        <dbReference type="ARBA" id="ARBA00005877"/>
    </source>
</evidence>
<dbReference type="PANTHER" id="PTHR11959">
    <property type="entry name" value="4-HYDROXYPHENYLPYRUVATE DIOXYGENASE"/>
    <property type="match status" value="1"/>
</dbReference>
<dbReference type="Pfam" id="PF00903">
    <property type="entry name" value="Glyoxalase"/>
    <property type="match status" value="1"/>
</dbReference>
<keyword evidence="3" id="KW-0677">Repeat</keyword>
<comment type="caution">
    <text evidence="7">The sequence shown here is derived from an EMBL/GenBank/DDBJ whole genome shotgun (WGS) entry which is preliminary data.</text>
</comment>
<dbReference type="InterPro" id="IPR029068">
    <property type="entry name" value="Glyas_Bleomycin-R_OHBP_Dase"/>
</dbReference>
<reference evidence="8" key="1">
    <citation type="submission" date="2017-04" db="EMBL/GenBank/DDBJ databases">
        <authorList>
            <person name="Abreu V.A."/>
            <person name="Popin R.V."/>
            <person name="Rigonato J."/>
            <person name="Andreote A.P."/>
            <person name="Schaker P.C."/>
            <person name="Hoff-Risseti C."/>
            <person name="Alvarenga D.O."/>
            <person name="Varani A.M."/>
            <person name="Fiore M.F."/>
        </authorList>
    </citation>
    <scope>NUCLEOTIDE SEQUENCE [LARGE SCALE GENOMIC DNA]</scope>
    <source>
        <strain evidence="8">CENA303</strain>
    </source>
</reference>
<dbReference type="PANTHER" id="PTHR11959:SF1">
    <property type="entry name" value="4-HYDROXYPHENYLPYRUVATE DIOXYGENASE"/>
    <property type="match status" value="1"/>
</dbReference>
<dbReference type="Gene3D" id="3.10.180.10">
    <property type="entry name" value="2,3-Dihydroxybiphenyl 1,2-Dioxygenase, domain 1"/>
    <property type="match status" value="2"/>
</dbReference>
<dbReference type="InterPro" id="IPR041735">
    <property type="entry name" value="4OHPhenylPyrv_dOase_C"/>
</dbReference>
<keyword evidence="4 5" id="KW-0408">Iron</keyword>
<name>A0A1X4G6V4_9CYAN</name>
<dbReference type="Proteomes" id="UP000192997">
    <property type="component" value="Unassembled WGS sequence"/>
</dbReference>
<dbReference type="InterPro" id="IPR005956">
    <property type="entry name" value="4OHPhenylPyrv_dOase"/>
</dbReference>
<dbReference type="NCBIfam" id="TIGR01263">
    <property type="entry name" value="4HPPD"/>
    <property type="match status" value="1"/>
</dbReference>
<dbReference type="InterPro" id="IPR041736">
    <property type="entry name" value="4OHPhenylPyrv_dOase_N"/>
</dbReference>
<dbReference type="PIRSF" id="PIRSF009283">
    <property type="entry name" value="HPP_dOase"/>
    <property type="match status" value="1"/>
</dbReference>
<dbReference type="RefSeq" id="WP_085727997.1">
    <property type="nucleotide sequence ID" value="NZ_NBYN01000042.1"/>
</dbReference>
<comment type="similarity">
    <text evidence="1">Belongs to the 4HPPD family.</text>
</comment>
<dbReference type="EMBL" id="NBYN01000042">
    <property type="protein sequence ID" value="OSO90742.1"/>
    <property type="molecule type" value="Genomic_DNA"/>
</dbReference>
<evidence type="ECO:0000256" key="5">
    <source>
        <dbReference type="PIRSR" id="PIRSR009283-1"/>
    </source>
</evidence>
<evidence type="ECO:0000256" key="4">
    <source>
        <dbReference type="ARBA" id="ARBA00023004"/>
    </source>
</evidence>
<evidence type="ECO:0000313" key="7">
    <source>
        <dbReference type="EMBL" id="OSO90742.1"/>
    </source>
</evidence>
<organism evidence="7 8">
    <name type="scientific">Cylindrospermopsis raciborskii CENA303</name>
    <dbReference type="NCBI Taxonomy" id="1170769"/>
    <lineage>
        <taxon>Bacteria</taxon>
        <taxon>Bacillati</taxon>
        <taxon>Cyanobacteriota</taxon>
        <taxon>Cyanophyceae</taxon>
        <taxon>Nostocales</taxon>
        <taxon>Aphanizomenonaceae</taxon>
        <taxon>Cylindrospermopsis</taxon>
    </lineage>
</organism>
<dbReference type="SUPFAM" id="SSF54593">
    <property type="entry name" value="Glyoxalase/Bleomycin resistance protein/Dihydroxybiphenyl dioxygenase"/>
    <property type="match status" value="1"/>
</dbReference>
<accession>A0A1X4G6V4</accession>
<dbReference type="GO" id="GO:0003868">
    <property type="term" value="F:4-hydroxyphenylpyruvate dioxygenase activity"/>
    <property type="evidence" value="ECO:0007669"/>
    <property type="project" value="InterPro"/>
</dbReference>
<comment type="cofactor">
    <cofactor evidence="5">
        <name>Fe cation</name>
        <dbReference type="ChEBI" id="CHEBI:24875"/>
    </cofactor>
    <text evidence="5">Binds 1 Fe cation per subunit.</text>
</comment>
<keyword evidence="2 5" id="KW-0479">Metal-binding</keyword>
<dbReference type="PROSITE" id="PS51819">
    <property type="entry name" value="VOC"/>
    <property type="match status" value="2"/>
</dbReference>
<dbReference type="InterPro" id="IPR004360">
    <property type="entry name" value="Glyas_Fos-R_dOase_dom"/>
</dbReference>
<protein>
    <submittedName>
        <fullName evidence="7">4-hydroxyphenylpyruvate dioxygenase</fullName>
    </submittedName>
</protein>